<sequence length="147" mass="17308">MMQWVSIPASRVLLFTFISYAVKIVFQEYIKHQVLQQKMRKGWKSPREPSNLSWPCEARNKTMAEHEKWKTRVLRYHVAEIAADMHAEYIAIGCCYATLFFYWSRPKYELGRWLNGGIKTNATYSTNLEMLPLQIGSELLVDYISCF</sequence>
<dbReference type="EMBL" id="SPLM01000078">
    <property type="protein sequence ID" value="TMW60996.1"/>
    <property type="molecule type" value="Genomic_DNA"/>
</dbReference>
<evidence type="ECO:0000313" key="2">
    <source>
        <dbReference type="EMBL" id="TMW60996.1"/>
    </source>
</evidence>
<protein>
    <submittedName>
        <fullName evidence="2">Uncharacterized protein</fullName>
    </submittedName>
</protein>
<dbReference type="Proteomes" id="UP000794436">
    <property type="component" value="Unassembled WGS sequence"/>
</dbReference>
<keyword evidence="3" id="KW-1185">Reference proteome</keyword>
<keyword evidence="1" id="KW-1133">Transmembrane helix</keyword>
<name>A0A8K1CCT5_PYTOL</name>
<reference evidence="2" key="1">
    <citation type="submission" date="2019-03" db="EMBL/GenBank/DDBJ databases">
        <title>Long read genome sequence of the mycoparasitic Pythium oligandrum ATCC 38472 isolated from sugarbeet rhizosphere.</title>
        <authorList>
            <person name="Gaulin E."/>
        </authorList>
    </citation>
    <scope>NUCLEOTIDE SEQUENCE</scope>
    <source>
        <strain evidence="2">ATCC 38472_TT</strain>
    </source>
</reference>
<dbReference type="AlphaFoldDB" id="A0A8K1CCT5"/>
<keyword evidence="1" id="KW-0812">Transmembrane</keyword>
<evidence type="ECO:0000313" key="3">
    <source>
        <dbReference type="Proteomes" id="UP000794436"/>
    </source>
</evidence>
<evidence type="ECO:0000256" key="1">
    <source>
        <dbReference type="SAM" id="Phobius"/>
    </source>
</evidence>
<comment type="caution">
    <text evidence="2">The sequence shown here is derived from an EMBL/GenBank/DDBJ whole genome shotgun (WGS) entry which is preliminary data.</text>
</comment>
<dbReference type="OrthoDB" id="127161at2759"/>
<keyword evidence="1" id="KW-0472">Membrane</keyword>
<proteinExistence type="predicted"/>
<accession>A0A8K1CCT5</accession>
<feature type="transmembrane region" description="Helical" evidence="1">
    <location>
        <begin position="12"/>
        <end position="30"/>
    </location>
</feature>
<gene>
    <name evidence="2" type="ORF">Poli38472_014457</name>
</gene>
<organism evidence="2 3">
    <name type="scientific">Pythium oligandrum</name>
    <name type="common">Mycoparasitic fungus</name>
    <dbReference type="NCBI Taxonomy" id="41045"/>
    <lineage>
        <taxon>Eukaryota</taxon>
        <taxon>Sar</taxon>
        <taxon>Stramenopiles</taxon>
        <taxon>Oomycota</taxon>
        <taxon>Peronosporomycetes</taxon>
        <taxon>Pythiales</taxon>
        <taxon>Pythiaceae</taxon>
        <taxon>Pythium</taxon>
    </lineage>
</organism>